<evidence type="ECO:0000256" key="1">
    <source>
        <dbReference type="ARBA" id="ARBA00022801"/>
    </source>
</evidence>
<dbReference type="SUPFAM" id="SSF52499">
    <property type="entry name" value="Isochorismatase-like hydrolases"/>
    <property type="match status" value="1"/>
</dbReference>
<evidence type="ECO:0000313" key="5">
    <source>
        <dbReference type="Proteomes" id="UP001576780"/>
    </source>
</evidence>
<dbReference type="InterPro" id="IPR050272">
    <property type="entry name" value="Isochorismatase-like_hydrls"/>
</dbReference>
<sequence length="200" mass="22835">MNQNQNWQQFALLLIDVQNDFFSPEFAQAFPDFTANISQLLTFCRNAGLEVIHLREIFNPNGSDWLAKYRLRGRSPCVRGTTGAEVLNVAQEVPGEIVFEKQTMDGFLNPQLLNYLRSNHKRFLLTAGLATSVCVLFTSASAAQLGFLVTIVADCCADYPEAHQMVLKRYRGFLLEFINYREIGEYYQKMIAQIERSQSF</sequence>
<organism evidence="4 5">
    <name type="scientific">Floridaenema evergladense BLCC-F167</name>
    <dbReference type="NCBI Taxonomy" id="3153639"/>
    <lineage>
        <taxon>Bacteria</taxon>
        <taxon>Bacillati</taxon>
        <taxon>Cyanobacteriota</taxon>
        <taxon>Cyanophyceae</taxon>
        <taxon>Oscillatoriophycideae</taxon>
        <taxon>Aerosakkonematales</taxon>
        <taxon>Aerosakkonemataceae</taxon>
        <taxon>Floridanema</taxon>
        <taxon>Floridanema evergladense</taxon>
    </lineage>
</organism>
<dbReference type="Proteomes" id="UP001576780">
    <property type="component" value="Unassembled WGS sequence"/>
</dbReference>
<dbReference type="EMBL" id="JBHFNT010000075">
    <property type="protein sequence ID" value="MFB2834857.1"/>
    <property type="molecule type" value="Genomic_DNA"/>
</dbReference>
<evidence type="ECO:0000259" key="3">
    <source>
        <dbReference type="Pfam" id="PF00857"/>
    </source>
</evidence>
<comment type="caution">
    <text evidence="4">The sequence shown here is derived from an EMBL/GenBank/DDBJ whole genome shotgun (WGS) entry which is preliminary data.</text>
</comment>
<feature type="transmembrane region" description="Helical" evidence="2">
    <location>
        <begin position="123"/>
        <end position="147"/>
    </location>
</feature>
<dbReference type="RefSeq" id="WP_413277287.1">
    <property type="nucleotide sequence ID" value="NZ_JBHFNT010000075.1"/>
</dbReference>
<keyword evidence="2" id="KW-0472">Membrane</keyword>
<keyword evidence="5" id="KW-1185">Reference proteome</keyword>
<name>A0ABV4WJ08_9CYAN</name>
<dbReference type="GO" id="GO:0016787">
    <property type="term" value="F:hydrolase activity"/>
    <property type="evidence" value="ECO:0007669"/>
    <property type="project" value="UniProtKB-KW"/>
</dbReference>
<reference evidence="4 5" key="1">
    <citation type="submission" date="2024-09" db="EMBL/GenBank/DDBJ databases">
        <title>Floridaenema gen nov. (Aerosakkonemataceae, Aerosakkonematales ord. nov., Cyanobacteria) from benthic tropical and subtropical fresh waters, with the description of four new species.</title>
        <authorList>
            <person name="Moretto J.A."/>
            <person name="Berthold D.E."/>
            <person name="Lefler F.W."/>
            <person name="Huang I.-S."/>
            <person name="Laughinghouse H. IV."/>
        </authorList>
    </citation>
    <scope>NUCLEOTIDE SEQUENCE [LARGE SCALE GENOMIC DNA]</scope>
    <source>
        <strain evidence="4 5">BLCC-F167</strain>
    </source>
</reference>
<proteinExistence type="predicted"/>
<evidence type="ECO:0000313" key="4">
    <source>
        <dbReference type="EMBL" id="MFB2834857.1"/>
    </source>
</evidence>
<protein>
    <submittedName>
        <fullName evidence="4">Cysteine hydrolase family protein</fullName>
    </submittedName>
</protein>
<dbReference type="InterPro" id="IPR036380">
    <property type="entry name" value="Isochorismatase-like_sf"/>
</dbReference>
<dbReference type="PANTHER" id="PTHR43540:SF1">
    <property type="entry name" value="ISOCHORISMATASE HYDROLASE"/>
    <property type="match status" value="1"/>
</dbReference>
<dbReference type="InterPro" id="IPR000868">
    <property type="entry name" value="Isochorismatase-like_dom"/>
</dbReference>
<accession>A0ABV4WJ08</accession>
<keyword evidence="2" id="KW-0812">Transmembrane</keyword>
<dbReference type="CDD" id="cd00431">
    <property type="entry name" value="cysteine_hydrolases"/>
    <property type="match status" value="1"/>
</dbReference>
<gene>
    <name evidence="4" type="ORF">ACE1CA_10015</name>
</gene>
<evidence type="ECO:0000256" key="2">
    <source>
        <dbReference type="SAM" id="Phobius"/>
    </source>
</evidence>
<dbReference type="PANTHER" id="PTHR43540">
    <property type="entry name" value="PEROXYUREIDOACRYLATE/UREIDOACRYLATE AMIDOHYDROLASE-RELATED"/>
    <property type="match status" value="1"/>
</dbReference>
<dbReference type="Gene3D" id="3.40.50.850">
    <property type="entry name" value="Isochorismatase-like"/>
    <property type="match status" value="1"/>
</dbReference>
<keyword evidence="2" id="KW-1133">Transmembrane helix</keyword>
<keyword evidence="1 4" id="KW-0378">Hydrolase</keyword>
<dbReference type="Pfam" id="PF00857">
    <property type="entry name" value="Isochorismatase"/>
    <property type="match status" value="1"/>
</dbReference>
<feature type="domain" description="Isochorismatase-like" evidence="3">
    <location>
        <begin position="11"/>
        <end position="171"/>
    </location>
</feature>